<evidence type="ECO:0000313" key="1">
    <source>
        <dbReference type="EMBL" id="KAK8483132.1"/>
    </source>
</evidence>
<dbReference type="SUPFAM" id="SSF51445">
    <property type="entry name" value="(Trans)glycosidases"/>
    <property type="match status" value="1"/>
</dbReference>
<gene>
    <name evidence="1" type="ORF">V6N12_018139</name>
</gene>
<organism evidence="1 2">
    <name type="scientific">Hibiscus sabdariffa</name>
    <name type="common">roselle</name>
    <dbReference type="NCBI Taxonomy" id="183260"/>
    <lineage>
        <taxon>Eukaryota</taxon>
        <taxon>Viridiplantae</taxon>
        <taxon>Streptophyta</taxon>
        <taxon>Embryophyta</taxon>
        <taxon>Tracheophyta</taxon>
        <taxon>Spermatophyta</taxon>
        <taxon>Magnoliopsida</taxon>
        <taxon>eudicotyledons</taxon>
        <taxon>Gunneridae</taxon>
        <taxon>Pentapetalae</taxon>
        <taxon>rosids</taxon>
        <taxon>malvids</taxon>
        <taxon>Malvales</taxon>
        <taxon>Malvaceae</taxon>
        <taxon>Malvoideae</taxon>
        <taxon>Hibiscus</taxon>
    </lineage>
</organism>
<keyword evidence="2" id="KW-1185">Reference proteome</keyword>
<evidence type="ECO:0000313" key="2">
    <source>
        <dbReference type="Proteomes" id="UP001472677"/>
    </source>
</evidence>
<protein>
    <submittedName>
        <fullName evidence="1">Uncharacterized protein</fullName>
    </submittedName>
</protein>
<comment type="caution">
    <text evidence="1">The sequence shown here is derived from an EMBL/GenBank/DDBJ whole genome shotgun (WGS) entry which is preliminary data.</text>
</comment>
<dbReference type="EMBL" id="JBBPBM010001606">
    <property type="protein sequence ID" value="KAK8483132.1"/>
    <property type="molecule type" value="Genomic_DNA"/>
</dbReference>
<dbReference type="Proteomes" id="UP001472677">
    <property type="component" value="Unassembled WGS sequence"/>
</dbReference>
<dbReference type="Pfam" id="PF00332">
    <property type="entry name" value="Glyco_hydro_17"/>
    <property type="match status" value="1"/>
</dbReference>
<dbReference type="InterPro" id="IPR044965">
    <property type="entry name" value="Glyco_hydro_17_plant"/>
</dbReference>
<reference evidence="1 2" key="1">
    <citation type="journal article" date="2024" name="G3 (Bethesda)">
        <title>Genome assembly of Hibiscus sabdariffa L. provides insights into metabolisms of medicinal natural products.</title>
        <authorList>
            <person name="Kim T."/>
        </authorList>
    </citation>
    <scope>NUCLEOTIDE SEQUENCE [LARGE SCALE GENOMIC DNA]</scope>
    <source>
        <strain evidence="1">TK-2024</strain>
        <tissue evidence="1">Old leaves</tissue>
    </source>
</reference>
<name>A0ABR1ZRE4_9ROSI</name>
<accession>A0ABR1ZRE4</accession>
<dbReference type="InterPro" id="IPR000490">
    <property type="entry name" value="Glyco_hydro_17"/>
</dbReference>
<sequence>MGLNFALLSVSALLLLTPLLSLADARDIGVCYGLNGNNLPSPTDVIGLSVAIIPRNEDIASFAMSQDAANAWVNTNIVHYKNNVSFQWITIGNEVIPGPLGLNVPTAMNNIWNALASVGLAQIKVTTVLPVNALGASYPPSVGAFTSDVLETMTSIASILAQQDALLMINVYPYFPYSSNPSHFSTEYAMFTSNTPVVIDGSLQYFNLFVAMVDAFNVVLEKINFGNIKLVVVEIGWPAVGNDPYTSVSNAQTYNQDLLSNVTQNGTPRRPNYIMFWLKPDLLESYSLCT</sequence>
<dbReference type="PANTHER" id="PTHR32227">
    <property type="entry name" value="GLUCAN ENDO-1,3-BETA-GLUCOSIDASE BG1-RELATED-RELATED"/>
    <property type="match status" value="1"/>
</dbReference>
<dbReference type="Gene3D" id="3.20.20.80">
    <property type="entry name" value="Glycosidases"/>
    <property type="match status" value="1"/>
</dbReference>
<proteinExistence type="predicted"/>
<dbReference type="InterPro" id="IPR017853">
    <property type="entry name" value="GH"/>
</dbReference>